<dbReference type="STRING" id="1121449.SAMN02745704_01074"/>
<dbReference type="Proteomes" id="UP000190027">
    <property type="component" value="Unassembled WGS sequence"/>
</dbReference>
<name>A0A1T4WLC6_9BACT</name>
<evidence type="ECO:0000256" key="6">
    <source>
        <dbReference type="ARBA" id="ARBA00022723"/>
    </source>
</evidence>
<comment type="function">
    <text evidence="15">Acts as a processive, ATP-dependent zinc metallopeptidase for both cytoplasmic and membrane proteins. Plays a role in the quality control of integral membrane proteins.</text>
</comment>
<dbReference type="InterPro" id="IPR000642">
    <property type="entry name" value="Peptidase_M41"/>
</dbReference>
<dbReference type="GO" id="GO:0006508">
    <property type="term" value="P:proteolysis"/>
    <property type="evidence" value="ECO:0007669"/>
    <property type="project" value="UniProtKB-KW"/>
</dbReference>
<dbReference type="Pfam" id="PF00004">
    <property type="entry name" value="AAA"/>
    <property type="match status" value="1"/>
</dbReference>
<reference evidence="19 20" key="1">
    <citation type="submission" date="2017-02" db="EMBL/GenBank/DDBJ databases">
        <authorList>
            <person name="Peterson S.W."/>
        </authorList>
    </citation>
    <scope>NUCLEOTIDE SEQUENCE [LARGE SCALE GENOMIC DNA]</scope>
    <source>
        <strain evidence="19 20">DSM 16080</strain>
    </source>
</reference>
<dbReference type="Pfam" id="PF01434">
    <property type="entry name" value="Peptidase_M41"/>
    <property type="match status" value="1"/>
</dbReference>
<dbReference type="PANTHER" id="PTHR23076:SF97">
    <property type="entry name" value="ATP-DEPENDENT ZINC METALLOPROTEASE YME1L1"/>
    <property type="match status" value="1"/>
</dbReference>
<keyword evidence="9 15" id="KW-0862">Zinc</keyword>
<keyword evidence="6 15" id="KW-0479">Metal-binding</keyword>
<feature type="active site" evidence="15">
    <location>
        <position position="419"/>
    </location>
</feature>
<feature type="compositionally biased region" description="Basic and acidic residues" evidence="17">
    <location>
        <begin position="660"/>
        <end position="672"/>
    </location>
</feature>
<dbReference type="RefSeq" id="WP_078716646.1">
    <property type="nucleotide sequence ID" value="NZ_FUYC01000003.1"/>
</dbReference>
<dbReference type="HAMAP" id="MF_01458">
    <property type="entry name" value="FtsH"/>
    <property type="match status" value="1"/>
</dbReference>
<evidence type="ECO:0000256" key="7">
    <source>
        <dbReference type="ARBA" id="ARBA00022741"/>
    </source>
</evidence>
<gene>
    <name evidence="15" type="primary">ftsH</name>
    <name evidence="19" type="ORF">SAMN02745704_01074</name>
</gene>
<dbReference type="FunFam" id="3.40.50.300:FF:000001">
    <property type="entry name" value="ATP-dependent zinc metalloprotease FtsH"/>
    <property type="match status" value="1"/>
</dbReference>
<dbReference type="InterPro" id="IPR003959">
    <property type="entry name" value="ATPase_AAA_core"/>
</dbReference>
<comment type="similarity">
    <text evidence="2 15">In the C-terminal section; belongs to the peptidase M41 family.</text>
</comment>
<dbReference type="EMBL" id="FUYC01000003">
    <property type="protein sequence ID" value="SKA77999.1"/>
    <property type="molecule type" value="Genomic_DNA"/>
</dbReference>
<feature type="binding site" evidence="15">
    <location>
        <position position="418"/>
    </location>
    <ligand>
        <name>Zn(2+)</name>
        <dbReference type="ChEBI" id="CHEBI:29105"/>
        <note>catalytic</note>
    </ligand>
</feature>
<dbReference type="InterPro" id="IPR011546">
    <property type="entry name" value="Pept_M41_FtsH_extracell"/>
</dbReference>
<evidence type="ECO:0000256" key="11">
    <source>
        <dbReference type="ARBA" id="ARBA00022989"/>
    </source>
</evidence>
<evidence type="ECO:0000256" key="10">
    <source>
        <dbReference type="ARBA" id="ARBA00022840"/>
    </source>
</evidence>
<dbReference type="InterPro" id="IPR003960">
    <property type="entry name" value="ATPase_AAA_CS"/>
</dbReference>
<evidence type="ECO:0000256" key="16">
    <source>
        <dbReference type="RuleBase" id="RU003651"/>
    </source>
</evidence>
<dbReference type="GO" id="GO:0051301">
    <property type="term" value="P:cell division"/>
    <property type="evidence" value="ECO:0007669"/>
    <property type="project" value="UniProtKB-KW"/>
</dbReference>
<evidence type="ECO:0000256" key="14">
    <source>
        <dbReference type="ARBA" id="ARBA00061570"/>
    </source>
</evidence>
<evidence type="ECO:0000256" key="8">
    <source>
        <dbReference type="ARBA" id="ARBA00022801"/>
    </source>
</evidence>
<evidence type="ECO:0000256" key="2">
    <source>
        <dbReference type="ARBA" id="ARBA00010044"/>
    </source>
</evidence>
<keyword evidence="19" id="KW-0132">Cell division</keyword>
<evidence type="ECO:0000313" key="19">
    <source>
        <dbReference type="EMBL" id="SKA77999.1"/>
    </source>
</evidence>
<evidence type="ECO:0000256" key="9">
    <source>
        <dbReference type="ARBA" id="ARBA00022833"/>
    </source>
</evidence>
<keyword evidence="7 15" id="KW-0547">Nucleotide-binding</keyword>
<dbReference type="GO" id="GO:0016887">
    <property type="term" value="F:ATP hydrolysis activity"/>
    <property type="evidence" value="ECO:0007669"/>
    <property type="project" value="UniProtKB-UniRule"/>
</dbReference>
<dbReference type="Pfam" id="PF17862">
    <property type="entry name" value="AAA_lid_3"/>
    <property type="match status" value="1"/>
</dbReference>
<dbReference type="GO" id="GO:0004176">
    <property type="term" value="F:ATP-dependent peptidase activity"/>
    <property type="evidence" value="ECO:0007669"/>
    <property type="project" value="InterPro"/>
</dbReference>
<sequence length="672" mass="73161">MNNFGKNLLIWATISIMMVVLFNLLNQSQVQETRIPYSEFLARVESGSVDSVLIQGQQISGVSGQGEKFSTYSPDDPDLVPTLVDSGVRIMAEPPEEAPWYMTVLVSWFPMLLLIGVWIFFMRQMQGGGSGGRGAMSFGRSKARLINEEMTKVTFEDVAGVDEAKEELSEVVDFLREPRKFTRLGGRIPKGVLLVGPPGTGKTLMARAVAGEAGVPFFSISGSDFVEMFVGVGASRVRDLFSQGKKNAPCLIFIDEIDAVGRQRGAGLGGGHDEREQTLNQLLVEMDGFESNEGVILVAATNRPDVLDPALLRPGRFDRQVVVPTPDVRGRERILRVHTRRTPLSPDVDLASIARGTPGFSGADLENLVNEAALYAAKMNQEHVLNRDFEEAKDKVLMGKERRSVILSENEKKTTAYHEAGHALVAKLLPGTDPVHKVSIIPRGMALGVTQQLPVDDRHNYSLDYLRNQLAMLLGGRVAEEVALDQKTTGASNDIERATKMAHSMVCQWGMSEKLGPLSFGDNQESVFLGKELVHNRNYGEETARTIDEEVRRIIDEAHEQARSLIKENSESLEKIAMALLDRETISGSDIDLLMKGEELPPQPPVSENGGSGHGSSESSGSGPGYTPVEEADASASPGETEDSPDSDEGEFLLEEDDEGGRGGSDDGPKIQ</sequence>
<dbReference type="Gene3D" id="1.20.58.760">
    <property type="entry name" value="Peptidase M41"/>
    <property type="match status" value="1"/>
</dbReference>
<keyword evidence="5 15" id="KW-0812">Transmembrane</keyword>
<dbReference type="NCBIfam" id="TIGR01241">
    <property type="entry name" value="FtsH_fam"/>
    <property type="match status" value="1"/>
</dbReference>
<dbReference type="OrthoDB" id="9809379at2"/>
<dbReference type="AlphaFoldDB" id="A0A1T4WLC6"/>
<protein>
    <recommendedName>
        <fullName evidence="15">ATP-dependent zinc metalloprotease FtsH</fullName>
        <ecNumber evidence="15">3.4.24.-</ecNumber>
    </recommendedName>
</protein>
<keyword evidence="12 15" id="KW-0482">Metalloprotease</keyword>
<dbReference type="GO" id="GO:0005524">
    <property type="term" value="F:ATP binding"/>
    <property type="evidence" value="ECO:0007669"/>
    <property type="project" value="UniProtKB-UniRule"/>
</dbReference>
<evidence type="ECO:0000256" key="12">
    <source>
        <dbReference type="ARBA" id="ARBA00023049"/>
    </source>
</evidence>
<feature type="transmembrane region" description="Helical" evidence="15">
    <location>
        <begin position="7"/>
        <end position="25"/>
    </location>
</feature>
<dbReference type="SUPFAM" id="SSF52540">
    <property type="entry name" value="P-loop containing nucleoside triphosphate hydrolases"/>
    <property type="match status" value="1"/>
</dbReference>
<dbReference type="Gene3D" id="3.30.720.210">
    <property type="match status" value="1"/>
</dbReference>
<evidence type="ECO:0000256" key="15">
    <source>
        <dbReference type="HAMAP-Rule" id="MF_01458"/>
    </source>
</evidence>
<evidence type="ECO:0000256" key="1">
    <source>
        <dbReference type="ARBA" id="ARBA00004370"/>
    </source>
</evidence>
<dbReference type="InterPro" id="IPR005936">
    <property type="entry name" value="FtsH"/>
</dbReference>
<dbReference type="CDD" id="cd19501">
    <property type="entry name" value="RecA-like_FtsH"/>
    <property type="match status" value="1"/>
</dbReference>
<comment type="subcellular location">
    <subcellularLocation>
        <location evidence="15">Cell membrane</location>
        <topology evidence="15">Multi-pass membrane protein</topology>
        <orientation evidence="15">Cytoplasmic side</orientation>
    </subcellularLocation>
    <subcellularLocation>
        <location evidence="1">Membrane</location>
    </subcellularLocation>
</comment>
<organism evidence="19 20">
    <name type="scientific">Paucidesulfovibrio gracilis DSM 16080</name>
    <dbReference type="NCBI Taxonomy" id="1121449"/>
    <lineage>
        <taxon>Bacteria</taxon>
        <taxon>Pseudomonadati</taxon>
        <taxon>Thermodesulfobacteriota</taxon>
        <taxon>Desulfovibrionia</taxon>
        <taxon>Desulfovibrionales</taxon>
        <taxon>Desulfovibrionaceae</taxon>
        <taxon>Paucidesulfovibrio</taxon>
    </lineage>
</organism>
<feature type="binding site" evidence="15">
    <location>
        <position position="422"/>
    </location>
    <ligand>
        <name>Zn(2+)</name>
        <dbReference type="ChEBI" id="CHEBI:29105"/>
        <note>catalytic</note>
    </ligand>
</feature>
<keyword evidence="10 15" id="KW-0067">ATP-binding</keyword>
<dbReference type="GO" id="GO:0008270">
    <property type="term" value="F:zinc ion binding"/>
    <property type="evidence" value="ECO:0007669"/>
    <property type="project" value="UniProtKB-UniRule"/>
</dbReference>
<feature type="binding site" evidence="15">
    <location>
        <position position="494"/>
    </location>
    <ligand>
        <name>Zn(2+)</name>
        <dbReference type="ChEBI" id="CHEBI:29105"/>
        <note>catalytic</note>
    </ligand>
</feature>
<dbReference type="FunFam" id="1.10.8.60:FF:000001">
    <property type="entry name" value="ATP-dependent zinc metalloprotease FtsH"/>
    <property type="match status" value="1"/>
</dbReference>
<dbReference type="Gene3D" id="1.10.8.60">
    <property type="match status" value="1"/>
</dbReference>
<keyword evidence="3 15" id="KW-1003">Cell membrane</keyword>
<proteinExistence type="inferred from homology"/>
<dbReference type="PROSITE" id="PS00674">
    <property type="entry name" value="AAA"/>
    <property type="match status" value="1"/>
</dbReference>
<evidence type="ECO:0000256" key="5">
    <source>
        <dbReference type="ARBA" id="ARBA00022692"/>
    </source>
</evidence>
<feature type="domain" description="AAA+ ATPase" evidence="18">
    <location>
        <begin position="188"/>
        <end position="327"/>
    </location>
</feature>
<dbReference type="GO" id="GO:0004222">
    <property type="term" value="F:metalloendopeptidase activity"/>
    <property type="evidence" value="ECO:0007669"/>
    <property type="project" value="InterPro"/>
</dbReference>
<dbReference type="InterPro" id="IPR037219">
    <property type="entry name" value="Peptidase_M41-like"/>
</dbReference>
<feature type="transmembrane region" description="Helical" evidence="15">
    <location>
        <begin position="100"/>
        <end position="121"/>
    </location>
</feature>
<accession>A0A1T4WLC6</accession>
<dbReference type="Pfam" id="PF06480">
    <property type="entry name" value="FtsH_ext"/>
    <property type="match status" value="1"/>
</dbReference>
<dbReference type="Gene3D" id="3.40.50.300">
    <property type="entry name" value="P-loop containing nucleotide triphosphate hydrolases"/>
    <property type="match status" value="1"/>
</dbReference>
<dbReference type="GO" id="GO:0030163">
    <property type="term" value="P:protein catabolic process"/>
    <property type="evidence" value="ECO:0007669"/>
    <property type="project" value="UniProtKB-UniRule"/>
</dbReference>
<keyword evidence="8 15" id="KW-0378">Hydrolase</keyword>
<comment type="cofactor">
    <cofactor evidence="15">
        <name>Zn(2+)</name>
        <dbReference type="ChEBI" id="CHEBI:29105"/>
    </cofactor>
    <text evidence="15">Binds 1 zinc ion per subunit.</text>
</comment>
<dbReference type="InterPro" id="IPR003593">
    <property type="entry name" value="AAA+_ATPase"/>
</dbReference>
<evidence type="ECO:0000256" key="4">
    <source>
        <dbReference type="ARBA" id="ARBA00022670"/>
    </source>
</evidence>
<dbReference type="EC" id="3.4.24.-" evidence="15"/>
<evidence type="ECO:0000256" key="17">
    <source>
        <dbReference type="SAM" id="MobiDB-lite"/>
    </source>
</evidence>
<dbReference type="SMART" id="SM00382">
    <property type="entry name" value="AAA"/>
    <property type="match status" value="1"/>
</dbReference>
<dbReference type="FunFam" id="1.20.58.760:FF:000001">
    <property type="entry name" value="ATP-dependent zinc metalloprotease FtsH"/>
    <property type="match status" value="1"/>
</dbReference>
<evidence type="ECO:0000259" key="18">
    <source>
        <dbReference type="SMART" id="SM00382"/>
    </source>
</evidence>
<evidence type="ECO:0000313" key="20">
    <source>
        <dbReference type="Proteomes" id="UP000190027"/>
    </source>
</evidence>
<keyword evidence="19" id="KW-0131">Cell cycle</keyword>
<dbReference type="GO" id="GO:0005886">
    <property type="term" value="C:plasma membrane"/>
    <property type="evidence" value="ECO:0007669"/>
    <property type="project" value="UniProtKB-SubCell"/>
</dbReference>
<feature type="compositionally biased region" description="Acidic residues" evidence="17">
    <location>
        <begin position="640"/>
        <end position="659"/>
    </location>
</feature>
<keyword evidence="11 15" id="KW-1133">Transmembrane helix</keyword>
<keyword evidence="4 15" id="KW-0645">Protease</keyword>
<comment type="subunit">
    <text evidence="15">Homohexamer.</text>
</comment>
<keyword evidence="13 15" id="KW-0472">Membrane</keyword>
<dbReference type="SUPFAM" id="SSF140990">
    <property type="entry name" value="FtsH protease domain-like"/>
    <property type="match status" value="1"/>
</dbReference>
<comment type="similarity">
    <text evidence="16">Belongs to the AAA ATPase family.</text>
</comment>
<evidence type="ECO:0000256" key="13">
    <source>
        <dbReference type="ARBA" id="ARBA00023136"/>
    </source>
</evidence>
<evidence type="ECO:0000256" key="3">
    <source>
        <dbReference type="ARBA" id="ARBA00022475"/>
    </source>
</evidence>
<dbReference type="InterPro" id="IPR041569">
    <property type="entry name" value="AAA_lid_3"/>
</dbReference>
<dbReference type="PANTHER" id="PTHR23076">
    <property type="entry name" value="METALLOPROTEASE M41 FTSH"/>
    <property type="match status" value="1"/>
</dbReference>
<feature type="region of interest" description="Disordered" evidence="17">
    <location>
        <begin position="595"/>
        <end position="672"/>
    </location>
</feature>
<keyword evidence="20" id="KW-1185">Reference proteome</keyword>
<comment type="similarity">
    <text evidence="14 15">In the central section; belongs to the AAA ATPase family.</text>
</comment>
<feature type="binding site" evidence="15">
    <location>
        <begin position="196"/>
        <end position="203"/>
    </location>
    <ligand>
        <name>ATP</name>
        <dbReference type="ChEBI" id="CHEBI:30616"/>
    </ligand>
</feature>
<dbReference type="InterPro" id="IPR027417">
    <property type="entry name" value="P-loop_NTPase"/>
</dbReference>